<sequence>MGIIGTRVYARLRKTLAPVYFKVVLGHDIAGTHSGSPCRRARVPANVAVFSGIAAARSPSASPPLHPNPASVRRRLLAGSHRRPLVVPGHRGVRPSTRPIAYVVRVRQVSRCSPVIVFVLGSASSSPVPAASCLRPRIAAEVVPSPFVSVVPEPSPPPVRRHRSHASSRGASVVLEVSEVWFAVVAEGSECRLL</sequence>
<protein>
    <submittedName>
        <fullName evidence="1">Cell wall protein-like</fullName>
    </submittedName>
</protein>
<reference evidence="2" key="2">
    <citation type="journal article" date="2008" name="Nucleic Acids Res.">
        <title>The rice annotation project database (RAP-DB): 2008 update.</title>
        <authorList>
            <consortium name="The rice annotation project (RAP)"/>
        </authorList>
    </citation>
    <scope>GENOME REANNOTATION</scope>
    <source>
        <strain evidence="2">cv. Nipponbare</strain>
    </source>
</reference>
<organism evidence="1 2">
    <name type="scientific">Oryza sativa subsp. japonica</name>
    <name type="common">Rice</name>
    <dbReference type="NCBI Taxonomy" id="39947"/>
    <lineage>
        <taxon>Eukaryota</taxon>
        <taxon>Viridiplantae</taxon>
        <taxon>Streptophyta</taxon>
        <taxon>Embryophyta</taxon>
        <taxon>Tracheophyta</taxon>
        <taxon>Spermatophyta</taxon>
        <taxon>Magnoliopsida</taxon>
        <taxon>Liliopsida</taxon>
        <taxon>Poales</taxon>
        <taxon>Poaceae</taxon>
        <taxon>BOP clade</taxon>
        <taxon>Oryzoideae</taxon>
        <taxon>Oryzeae</taxon>
        <taxon>Oryzinae</taxon>
        <taxon>Oryza</taxon>
        <taxon>Oryza sativa</taxon>
    </lineage>
</organism>
<accession>Q69T81</accession>
<dbReference type="AlphaFoldDB" id="Q69T81"/>
<dbReference type="Proteomes" id="UP000000763">
    <property type="component" value="Chromosome 6"/>
</dbReference>
<gene>
    <name evidence="1" type="primary">P0652D10.28</name>
</gene>
<reference evidence="2" key="1">
    <citation type="journal article" date="2005" name="Nature">
        <title>The map-based sequence of the rice genome.</title>
        <authorList>
            <consortium name="International rice genome sequencing project (IRGSP)"/>
            <person name="Matsumoto T."/>
            <person name="Wu J."/>
            <person name="Kanamori H."/>
            <person name="Katayose Y."/>
            <person name="Fujisawa M."/>
            <person name="Namiki N."/>
            <person name="Mizuno H."/>
            <person name="Yamamoto K."/>
            <person name="Antonio B.A."/>
            <person name="Baba T."/>
            <person name="Sakata K."/>
            <person name="Nagamura Y."/>
            <person name="Aoki H."/>
            <person name="Arikawa K."/>
            <person name="Arita K."/>
            <person name="Bito T."/>
            <person name="Chiden Y."/>
            <person name="Fujitsuka N."/>
            <person name="Fukunaka R."/>
            <person name="Hamada M."/>
            <person name="Harada C."/>
            <person name="Hayashi A."/>
            <person name="Hijishita S."/>
            <person name="Honda M."/>
            <person name="Hosokawa S."/>
            <person name="Ichikawa Y."/>
            <person name="Idonuma A."/>
            <person name="Iijima M."/>
            <person name="Ikeda M."/>
            <person name="Ikeno M."/>
            <person name="Ito K."/>
            <person name="Ito S."/>
            <person name="Ito T."/>
            <person name="Ito Y."/>
            <person name="Ito Y."/>
            <person name="Iwabuchi A."/>
            <person name="Kamiya K."/>
            <person name="Karasawa W."/>
            <person name="Kurita K."/>
            <person name="Katagiri S."/>
            <person name="Kikuta A."/>
            <person name="Kobayashi H."/>
            <person name="Kobayashi N."/>
            <person name="Machita K."/>
            <person name="Maehara T."/>
            <person name="Masukawa M."/>
            <person name="Mizubayashi T."/>
            <person name="Mukai Y."/>
            <person name="Nagasaki H."/>
            <person name="Nagata Y."/>
            <person name="Naito S."/>
            <person name="Nakashima M."/>
            <person name="Nakama Y."/>
            <person name="Nakamichi Y."/>
            <person name="Nakamura M."/>
            <person name="Meguro A."/>
            <person name="Negishi M."/>
            <person name="Ohta I."/>
            <person name="Ohta T."/>
            <person name="Okamoto M."/>
            <person name="Ono N."/>
            <person name="Saji S."/>
            <person name="Sakaguchi M."/>
            <person name="Sakai K."/>
            <person name="Shibata M."/>
            <person name="Shimokawa T."/>
            <person name="Song J."/>
            <person name="Takazaki Y."/>
            <person name="Terasawa K."/>
            <person name="Tsugane M."/>
            <person name="Tsuji K."/>
            <person name="Ueda S."/>
            <person name="Waki K."/>
            <person name="Yamagata H."/>
            <person name="Yamamoto M."/>
            <person name="Yamamoto S."/>
            <person name="Yamane H."/>
            <person name="Yoshiki S."/>
            <person name="Yoshihara R."/>
            <person name="Yukawa K."/>
            <person name="Zhong H."/>
            <person name="Yano M."/>
            <person name="Yuan Q."/>
            <person name="Ouyang S."/>
            <person name="Liu J."/>
            <person name="Jones K.M."/>
            <person name="Gansberger K."/>
            <person name="Moffat K."/>
            <person name="Hill J."/>
            <person name="Bera J."/>
            <person name="Fadrosh D."/>
            <person name="Jin S."/>
            <person name="Johri S."/>
            <person name="Kim M."/>
            <person name="Overton L."/>
            <person name="Reardon M."/>
            <person name="Tsitrin T."/>
            <person name="Vuong H."/>
            <person name="Weaver B."/>
            <person name="Ciecko A."/>
            <person name="Tallon L."/>
            <person name="Jackson J."/>
            <person name="Pai G."/>
            <person name="Aken S.V."/>
            <person name="Utterback T."/>
            <person name="Reidmuller S."/>
            <person name="Feldblyum T."/>
            <person name="Hsiao J."/>
            <person name="Zismann V."/>
            <person name="Iobst S."/>
            <person name="de Vazeille A.R."/>
            <person name="Buell C.R."/>
            <person name="Ying K."/>
            <person name="Li Y."/>
            <person name="Lu T."/>
            <person name="Huang Y."/>
            <person name="Zhao Q."/>
            <person name="Feng Q."/>
            <person name="Zhang L."/>
            <person name="Zhu J."/>
            <person name="Weng Q."/>
            <person name="Mu J."/>
            <person name="Lu Y."/>
            <person name="Fan D."/>
            <person name="Liu Y."/>
            <person name="Guan J."/>
            <person name="Zhang Y."/>
            <person name="Yu S."/>
            <person name="Liu X."/>
            <person name="Zhang Y."/>
            <person name="Hong G."/>
            <person name="Han B."/>
            <person name="Choisne N."/>
            <person name="Demange N."/>
            <person name="Orjeda G."/>
            <person name="Samain S."/>
            <person name="Cattolico L."/>
            <person name="Pelletier E."/>
            <person name="Couloux A."/>
            <person name="Segurens B."/>
            <person name="Wincker P."/>
            <person name="D'Hont A."/>
            <person name="Scarpelli C."/>
            <person name="Weissenbach J."/>
            <person name="Salanoubat M."/>
            <person name="Quetier F."/>
            <person name="Yu Y."/>
            <person name="Kim H.R."/>
            <person name="Rambo T."/>
            <person name="Currie J."/>
            <person name="Collura K."/>
            <person name="Luo M."/>
            <person name="Yang T."/>
            <person name="Ammiraju J.S.S."/>
            <person name="Engler F."/>
            <person name="Soderlund C."/>
            <person name="Wing R.A."/>
            <person name="Palmer L.E."/>
            <person name="de la Bastide M."/>
            <person name="Spiegel L."/>
            <person name="Nascimento L."/>
            <person name="Zutavern T."/>
            <person name="O'Shaughnessy A."/>
            <person name="Dike S."/>
            <person name="Dedhia N."/>
            <person name="Preston R."/>
            <person name="Balija V."/>
            <person name="McCombie W.R."/>
            <person name="Chow T."/>
            <person name="Chen H."/>
            <person name="Chung M."/>
            <person name="Chen C."/>
            <person name="Shaw J."/>
            <person name="Wu H."/>
            <person name="Hsiao K."/>
            <person name="Chao Y."/>
            <person name="Chu M."/>
            <person name="Cheng C."/>
            <person name="Hour A."/>
            <person name="Lee P."/>
            <person name="Lin S."/>
            <person name="Lin Y."/>
            <person name="Liou J."/>
            <person name="Liu S."/>
            <person name="Hsing Y."/>
            <person name="Raghuvanshi S."/>
            <person name="Mohanty A."/>
            <person name="Bharti A.K."/>
            <person name="Gaur A."/>
            <person name="Gupta V."/>
            <person name="Kumar D."/>
            <person name="Ravi V."/>
            <person name="Vij S."/>
            <person name="Kapur A."/>
            <person name="Khurana P."/>
            <person name="Khurana P."/>
            <person name="Khurana J.P."/>
            <person name="Tyagi A.K."/>
            <person name="Gaikwad K."/>
            <person name="Singh A."/>
            <person name="Dalal V."/>
            <person name="Srivastava S."/>
            <person name="Dixit A."/>
            <person name="Pal A.K."/>
            <person name="Ghazi I.A."/>
            <person name="Yadav M."/>
            <person name="Pandit A."/>
            <person name="Bhargava A."/>
            <person name="Sureshbabu K."/>
            <person name="Batra K."/>
            <person name="Sharma T.R."/>
            <person name="Mohapatra T."/>
            <person name="Singh N.K."/>
            <person name="Messing J."/>
            <person name="Nelson A.B."/>
            <person name="Fuks G."/>
            <person name="Kavchok S."/>
            <person name="Keizer G."/>
            <person name="Linton E."/>
            <person name="Llaca V."/>
            <person name="Song R."/>
            <person name="Tanyolac B."/>
            <person name="Young S."/>
            <person name="Ho-Il K."/>
            <person name="Hahn J.H."/>
            <person name="Sangsakoo G."/>
            <person name="Vanavichit A."/>
            <person name="de Mattos Luiz.A.T."/>
            <person name="Zimmer P.D."/>
            <person name="Malone G."/>
            <person name="Dellagostin O."/>
            <person name="de Oliveira A.C."/>
            <person name="Bevan M."/>
            <person name="Bancroft I."/>
            <person name="Minx P."/>
            <person name="Cordum H."/>
            <person name="Wilson R."/>
            <person name="Cheng Z."/>
            <person name="Jin W."/>
            <person name="Jiang J."/>
            <person name="Leong S.A."/>
            <person name="Iwama H."/>
            <person name="Gojobori T."/>
            <person name="Itoh T."/>
            <person name="Niimura Y."/>
            <person name="Fujii Y."/>
            <person name="Habara T."/>
            <person name="Sakai H."/>
            <person name="Sato Y."/>
            <person name="Wilson G."/>
            <person name="Kumar K."/>
            <person name="McCouch S."/>
            <person name="Juretic N."/>
            <person name="Hoen D."/>
            <person name="Wright S."/>
            <person name="Bruskiewich R."/>
            <person name="Bureau T."/>
            <person name="Miyao A."/>
            <person name="Hirochika H."/>
            <person name="Nishikawa T."/>
            <person name="Kadowaki K."/>
            <person name="Sugiura M."/>
            <person name="Burr B."/>
            <person name="Sasaki T."/>
        </authorList>
    </citation>
    <scope>NUCLEOTIDE SEQUENCE [LARGE SCALE GENOMIC DNA]</scope>
    <source>
        <strain evidence="2">cv. Nipponbare</strain>
    </source>
</reference>
<proteinExistence type="predicted"/>
<dbReference type="EMBL" id="AP004757">
    <property type="protein sequence ID" value="BAD33243.1"/>
    <property type="molecule type" value="Genomic_DNA"/>
</dbReference>
<evidence type="ECO:0000313" key="1">
    <source>
        <dbReference type="EMBL" id="BAD33243.1"/>
    </source>
</evidence>
<evidence type="ECO:0000313" key="2">
    <source>
        <dbReference type="Proteomes" id="UP000000763"/>
    </source>
</evidence>
<name>Q69T81_ORYSJ</name>